<keyword evidence="6" id="KW-0460">Magnesium</keyword>
<sequence>MDKEVREFLRDVFIPSANIGLVGHVDHGKTTLVSKMTGTWTDRHSEEIKRGISIRLGYADATFYICEGCEGSDAYVNSPECPACGTKARAFRTVSFVDAPGHETLMATMLSGSALMDGAMLVIAANEACPQPQTKEHLMALELVGIRNIVIVQNKIDVVSQAEALEHYKQIKRFVRGTIAEHAPIVPVSAQRGINLGALIQALDEHIPEPERNPDVDPMMLIARSFDINKPGCSWRDVKGGVIGGSLVRGHLREGDDIEIRPGRQIQVENRVKWDPITTKITSINTGSTRVAEATPGGLLGVGTKLDPALTKSDALAGQVAGHAGKLPPVWDRMKFDVTLMERVVGADSEQAIEPLKHKEPLMLSVGTAVTVGVIVNARKNQVEVLLKRPVCAEVGARIAISRQLGGRWRLIGMGTLTE</sequence>
<reference evidence="11" key="1">
    <citation type="journal article" date="2015" name="Proc. Natl. Acad. Sci. U.S.A.">
        <title>Networks of energetic and metabolic interactions define dynamics in microbial communities.</title>
        <authorList>
            <person name="Embree M."/>
            <person name="Liu J.K."/>
            <person name="Al-Bassam M.M."/>
            <person name="Zengler K."/>
        </authorList>
    </citation>
    <scope>NUCLEOTIDE SEQUENCE</scope>
</reference>
<evidence type="ECO:0000256" key="8">
    <source>
        <dbReference type="ARBA" id="ARBA00023134"/>
    </source>
</evidence>
<dbReference type="AlphaFoldDB" id="A0A0W8FJZ1"/>
<dbReference type="SUPFAM" id="SSF52540">
    <property type="entry name" value="P-loop containing nucleoside triphosphate hydrolases"/>
    <property type="match status" value="1"/>
</dbReference>
<keyword evidence="7" id="KW-0648">Protein biosynthesis</keyword>
<dbReference type="Gene3D" id="3.40.50.300">
    <property type="entry name" value="P-loop containing nucleotide triphosphate hydrolases"/>
    <property type="match status" value="1"/>
</dbReference>
<keyword evidence="2 11" id="KW-0396">Initiation factor</keyword>
<dbReference type="FunFam" id="2.40.30.10:FF:000075">
    <property type="entry name" value="Translation initiation factor 2 subunit gamma"/>
    <property type="match status" value="1"/>
</dbReference>
<dbReference type="Pfam" id="PF09173">
    <property type="entry name" value="eIF2_C"/>
    <property type="match status" value="1"/>
</dbReference>
<keyword evidence="8" id="KW-0342">GTP-binding</keyword>
<dbReference type="GO" id="GO:0001731">
    <property type="term" value="P:formation of translation preinitiation complex"/>
    <property type="evidence" value="ECO:0007669"/>
    <property type="project" value="TreeGrafter"/>
</dbReference>
<comment type="catalytic activity">
    <reaction evidence="9">
        <text>GTP + H2O = GDP + phosphate + H(+)</text>
        <dbReference type="Rhea" id="RHEA:19669"/>
        <dbReference type="ChEBI" id="CHEBI:15377"/>
        <dbReference type="ChEBI" id="CHEBI:15378"/>
        <dbReference type="ChEBI" id="CHEBI:37565"/>
        <dbReference type="ChEBI" id="CHEBI:43474"/>
        <dbReference type="ChEBI" id="CHEBI:58189"/>
        <dbReference type="EC" id="3.6.5.3"/>
    </reaction>
</comment>
<dbReference type="InterPro" id="IPR000795">
    <property type="entry name" value="T_Tr_GTP-bd_dom"/>
</dbReference>
<dbReference type="InterPro" id="IPR009000">
    <property type="entry name" value="Transl_B-barrel_sf"/>
</dbReference>
<dbReference type="SUPFAM" id="SSF50447">
    <property type="entry name" value="Translation proteins"/>
    <property type="match status" value="1"/>
</dbReference>
<dbReference type="NCBIfam" id="NF003077">
    <property type="entry name" value="PRK04000.1"/>
    <property type="match status" value="1"/>
</dbReference>
<dbReference type="InterPro" id="IPR027417">
    <property type="entry name" value="P-loop_NTPase"/>
</dbReference>
<name>A0A0W8FJZ1_9ZZZZ</name>
<evidence type="ECO:0000256" key="5">
    <source>
        <dbReference type="ARBA" id="ARBA00022801"/>
    </source>
</evidence>
<proteinExistence type="inferred from homology"/>
<dbReference type="PANTHER" id="PTHR42854">
    <property type="entry name" value="EUKARYOTIC TRANSLATION INITIATION FACTOR 2 SUBUNIT 3 FAMILY MEMBER"/>
    <property type="match status" value="1"/>
</dbReference>
<protein>
    <recommendedName>
        <fullName evidence="1">protein-synthesizing GTPase</fullName>
        <ecNumber evidence="1">3.6.5.3</ecNumber>
    </recommendedName>
</protein>
<evidence type="ECO:0000256" key="4">
    <source>
        <dbReference type="ARBA" id="ARBA00022741"/>
    </source>
</evidence>
<keyword evidence="5" id="KW-0378">Hydrolase</keyword>
<accession>A0A0W8FJZ1</accession>
<dbReference type="EC" id="3.6.5.3" evidence="1"/>
<dbReference type="GO" id="GO:0000049">
    <property type="term" value="F:tRNA binding"/>
    <property type="evidence" value="ECO:0007669"/>
    <property type="project" value="InterPro"/>
</dbReference>
<comment type="caution">
    <text evidence="11">The sequence shown here is derived from an EMBL/GenBank/DDBJ whole genome shotgun (WGS) entry which is preliminary data.</text>
</comment>
<evidence type="ECO:0000256" key="6">
    <source>
        <dbReference type="ARBA" id="ARBA00022842"/>
    </source>
</evidence>
<gene>
    <name evidence="11" type="ORF">ASZ90_008992</name>
</gene>
<dbReference type="Pfam" id="PF00009">
    <property type="entry name" value="GTP_EFTU"/>
    <property type="match status" value="1"/>
</dbReference>
<dbReference type="NCBIfam" id="TIGR03680">
    <property type="entry name" value="eif2g_arch"/>
    <property type="match status" value="1"/>
</dbReference>
<dbReference type="PRINTS" id="PR00315">
    <property type="entry name" value="ELONGATNFCT"/>
</dbReference>
<dbReference type="HAMAP" id="MF_00119">
    <property type="entry name" value="eIF_2_gamma"/>
    <property type="match status" value="1"/>
</dbReference>
<dbReference type="CDD" id="cd03688">
    <property type="entry name" value="eIF2_gamma_II"/>
    <property type="match status" value="1"/>
</dbReference>
<dbReference type="InterPro" id="IPR004161">
    <property type="entry name" value="EFTu-like_2"/>
</dbReference>
<evidence type="ECO:0000256" key="7">
    <source>
        <dbReference type="ARBA" id="ARBA00022917"/>
    </source>
</evidence>
<dbReference type="CDD" id="cd15490">
    <property type="entry name" value="eIF2_gamma_III"/>
    <property type="match status" value="1"/>
</dbReference>
<dbReference type="InterPro" id="IPR044127">
    <property type="entry name" value="eIF2g_dom_2"/>
</dbReference>
<dbReference type="GO" id="GO:0046872">
    <property type="term" value="F:metal ion binding"/>
    <property type="evidence" value="ECO:0007669"/>
    <property type="project" value="UniProtKB-KW"/>
</dbReference>
<dbReference type="GO" id="GO:0005525">
    <property type="term" value="F:GTP binding"/>
    <property type="evidence" value="ECO:0007669"/>
    <property type="project" value="UniProtKB-KW"/>
</dbReference>
<feature type="domain" description="Tr-type G" evidence="10">
    <location>
        <begin position="14"/>
        <end position="211"/>
    </location>
</feature>
<dbReference type="PANTHER" id="PTHR42854:SF3">
    <property type="entry name" value="EUKARYOTIC TRANSLATION INITIATION FACTOR 2 SUBUNIT 3-RELATED"/>
    <property type="match status" value="1"/>
</dbReference>
<dbReference type="EMBL" id="LNQE01001082">
    <property type="protein sequence ID" value="KUG21254.1"/>
    <property type="molecule type" value="Genomic_DNA"/>
</dbReference>
<organism evidence="11">
    <name type="scientific">hydrocarbon metagenome</name>
    <dbReference type="NCBI Taxonomy" id="938273"/>
    <lineage>
        <taxon>unclassified sequences</taxon>
        <taxon>metagenomes</taxon>
        <taxon>ecological metagenomes</taxon>
    </lineage>
</organism>
<evidence type="ECO:0000256" key="2">
    <source>
        <dbReference type="ARBA" id="ARBA00022540"/>
    </source>
</evidence>
<dbReference type="CDD" id="cd01888">
    <property type="entry name" value="eIF2_gamma"/>
    <property type="match status" value="1"/>
</dbReference>
<evidence type="ECO:0000256" key="1">
    <source>
        <dbReference type="ARBA" id="ARBA00011986"/>
    </source>
</evidence>
<keyword evidence="4" id="KW-0547">Nucleotide-binding</keyword>
<dbReference type="Gene3D" id="2.40.30.10">
    <property type="entry name" value="Translation factors"/>
    <property type="match status" value="2"/>
</dbReference>
<dbReference type="InterPro" id="IPR044128">
    <property type="entry name" value="eIF2g_GTP-bd"/>
</dbReference>
<dbReference type="SUPFAM" id="SSF50465">
    <property type="entry name" value="EF-Tu/eEF-1alpha/eIF2-gamma C-terminal domain"/>
    <property type="match status" value="1"/>
</dbReference>
<keyword evidence="3" id="KW-0479">Metal-binding</keyword>
<dbReference type="InterPro" id="IPR015256">
    <property type="entry name" value="eIF2g_C"/>
</dbReference>
<evidence type="ECO:0000259" key="10">
    <source>
        <dbReference type="PROSITE" id="PS51722"/>
    </source>
</evidence>
<evidence type="ECO:0000256" key="3">
    <source>
        <dbReference type="ARBA" id="ARBA00022723"/>
    </source>
</evidence>
<dbReference type="GO" id="GO:0005829">
    <property type="term" value="C:cytosol"/>
    <property type="evidence" value="ECO:0007669"/>
    <property type="project" value="TreeGrafter"/>
</dbReference>
<dbReference type="FunFam" id="3.40.50.300:FF:000065">
    <property type="entry name" value="Eukaryotic translation initiation factor 2 subunit gamma"/>
    <property type="match status" value="1"/>
</dbReference>
<dbReference type="FunFam" id="2.40.30.10:FF:000009">
    <property type="entry name" value="Eukaryotic translation initiation factor 2 subunit gamma"/>
    <property type="match status" value="1"/>
</dbReference>
<dbReference type="InterPro" id="IPR050543">
    <property type="entry name" value="eIF2G"/>
</dbReference>
<dbReference type="GO" id="GO:0003924">
    <property type="term" value="F:GTPase activity"/>
    <property type="evidence" value="ECO:0007669"/>
    <property type="project" value="InterPro"/>
</dbReference>
<dbReference type="InterPro" id="IPR022424">
    <property type="entry name" value="TIF2_gsu"/>
</dbReference>
<dbReference type="InterPro" id="IPR009001">
    <property type="entry name" value="Transl_elong_EF1A/Init_IF2_C"/>
</dbReference>
<dbReference type="Pfam" id="PF03144">
    <property type="entry name" value="GTP_EFTU_D2"/>
    <property type="match status" value="1"/>
</dbReference>
<dbReference type="GO" id="GO:0003743">
    <property type="term" value="F:translation initiation factor activity"/>
    <property type="evidence" value="ECO:0007669"/>
    <property type="project" value="UniProtKB-KW"/>
</dbReference>
<evidence type="ECO:0000313" key="11">
    <source>
        <dbReference type="EMBL" id="KUG21254.1"/>
    </source>
</evidence>
<evidence type="ECO:0000256" key="9">
    <source>
        <dbReference type="ARBA" id="ARBA00048107"/>
    </source>
</evidence>
<dbReference type="PROSITE" id="PS51722">
    <property type="entry name" value="G_TR_2"/>
    <property type="match status" value="1"/>
</dbReference>